<dbReference type="PANTHER" id="PTHR35585">
    <property type="entry name" value="HHE DOMAIN PROTEIN (AFU_ORTHOLOGUE AFUA_4G00730)"/>
    <property type="match status" value="1"/>
</dbReference>
<accession>A0A9W6QFC2</accession>
<comment type="caution">
    <text evidence="3">The sequence shown here is derived from an EMBL/GenBank/DDBJ whole genome shotgun (WGS) entry which is preliminary data.</text>
</comment>
<organism evidence="3 4">
    <name type="scientific">Kitasatospora phosalacinea</name>
    <dbReference type="NCBI Taxonomy" id="2065"/>
    <lineage>
        <taxon>Bacteria</taxon>
        <taxon>Bacillati</taxon>
        <taxon>Actinomycetota</taxon>
        <taxon>Actinomycetes</taxon>
        <taxon>Kitasatosporales</taxon>
        <taxon>Streptomycetaceae</taxon>
        <taxon>Kitasatospora</taxon>
    </lineage>
</organism>
<dbReference type="Proteomes" id="UP001165041">
    <property type="component" value="Unassembled WGS sequence"/>
</dbReference>
<dbReference type="InterPro" id="IPR012312">
    <property type="entry name" value="Hemerythrin-like"/>
</dbReference>
<name>A0A9W6QFC2_9ACTN</name>
<evidence type="ECO:0000313" key="4">
    <source>
        <dbReference type="Proteomes" id="UP001165041"/>
    </source>
</evidence>
<reference evidence="3" key="1">
    <citation type="submission" date="2023-02" db="EMBL/GenBank/DDBJ databases">
        <title>Kitasatospora phosalacinea NBRC 14627.</title>
        <authorList>
            <person name="Ichikawa N."/>
            <person name="Sato H."/>
            <person name="Tonouchi N."/>
        </authorList>
    </citation>
    <scope>NUCLEOTIDE SEQUENCE</scope>
    <source>
        <strain evidence="3">NBRC 14627</strain>
    </source>
</reference>
<dbReference type="AlphaFoldDB" id="A0A9W6QFC2"/>
<protein>
    <submittedName>
        <fullName evidence="3">Hemerythrin</fullName>
    </submittedName>
</protein>
<evidence type="ECO:0000256" key="1">
    <source>
        <dbReference type="SAM" id="MobiDB-lite"/>
    </source>
</evidence>
<gene>
    <name evidence="3" type="ORF">Kpho02_57660</name>
</gene>
<proteinExistence type="predicted"/>
<dbReference type="Pfam" id="PF01814">
    <property type="entry name" value="Hemerythrin"/>
    <property type="match status" value="1"/>
</dbReference>
<dbReference type="PANTHER" id="PTHR35585:SF1">
    <property type="entry name" value="HHE DOMAIN PROTEIN (AFU_ORTHOLOGUE AFUA_4G00730)"/>
    <property type="match status" value="1"/>
</dbReference>
<evidence type="ECO:0000259" key="2">
    <source>
        <dbReference type="Pfam" id="PF01814"/>
    </source>
</evidence>
<dbReference type="Gene3D" id="1.20.120.520">
    <property type="entry name" value="nmb1532 protein domain like"/>
    <property type="match status" value="1"/>
</dbReference>
<dbReference type="RefSeq" id="WP_285739113.1">
    <property type="nucleotide sequence ID" value="NZ_BSSA01000025.1"/>
</dbReference>
<dbReference type="EMBL" id="BSSA01000025">
    <property type="protein sequence ID" value="GLW73467.1"/>
    <property type="molecule type" value="Genomic_DNA"/>
</dbReference>
<sequence>MAADREPDLLEQLTTDHEVLRVRFSELAGLPLGDPRRRRLAAVAADALVRHLTAEEEHLYPIARHGRPPGDDAVDHGLQAHAALRALVRELREAAADTTAGTAEFDRLVARLVEAATGHFGLEEARLFPTVREHTAPVRLTAMGAQLRATEAAASAMPRPGPGAQAPPDELVAPELPWRERMHRRFRFGDSSED</sequence>
<evidence type="ECO:0000313" key="3">
    <source>
        <dbReference type="EMBL" id="GLW73467.1"/>
    </source>
</evidence>
<feature type="domain" description="Hemerythrin-like" evidence="2">
    <location>
        <begin position="9"/>
        <end position="130"/>
    </location>
</feature>
<feature type="region of interest" description="Disordered" evidence="1">
    <location>
        <begin position="153"/>
        <end position="175"/>
    </location>
</feature>